<feature type="compositionally biased region" description="Basic residues" evidence="5">
    <location>
        <begin position="1"/>
        <end position="10"/>
    </location>
</feature>
<gene>
    <name evidence="7" type="ORF">DARMORV10_A09P12320.1</name>
</gene>
<evidence type="ECO:0000256" key="4">
    <source>
        <dbReference type="PROSITE-ProRule" id="PRU00146"/>
    </source>
</evidence>
<dbReference type="SUPFAM" id="SSF57903">
    <property type="entry name" value="FYVE/PHD zinc finger"/>
    <property type="match status" value="1"/>
</dbReference>
<dbReference type="InterPro" id="IPR019786">
    <property type="entry name" value="Zinc_finger_PHD-type_CS"/>
</dbReference>
<dbReference type="Gene3D" id="2.30.30.1150">
    <property type="match status" value="1"/>
</dbReference>
<name>A0A816NQZ1_BRANA</name>
<dbReference type="InterPro" id="IPR019787">
    <property type="entry name" value="Znf_PHD-finger"/>
</dbReference>
<dbReference type="InterPro" id="IPR047171">
    <property type="entry name" value="BAZ1A"/>
</dbReference>
<dbReference type="PANTHER" id="PTHR46510:SF1">
    <property type="entry name" value="BROMODOMAIN ADJACENT TO ZINC FINGER DOMAIN PROTEIN 1A"/>
    <property type="match status" value="1"/>
</dbReference>
<dbReference type="Pfam" id="PF00628">
    <property type="entry name" value="PHD"/>
    <property type="match status" value="1"/>
</dbReference>
<dbReference type="PROSITE" id="PS01359">
    <property type="entry name" value="ZF_PHD_1"/>
    <property type="match status" value="1"/>
</dbReference>
<feature type="domain" description="PHD-type" evidence="6">
    <location>
        <begin position="58"/>
        <end position="109"/>
    </location>
</feature>
<dbReference type="Proteomes" id="UP001295469">
    <property type="component" value="Chromosome A09"/>
</dbReference>
<evidence type="ECO:0000313" key="7">
    <source>
        <dbReference type="EMBL" id="CAF2038603.1"/>
    </source>
</evidence>
<evidence type="ECO:0000256" key="2">
    <source>
        <dbReference type="ARBA" id="ARBA00022771"/>
    </source>
</evidence>
<evidence type="ECO:0000256" key="1">
    <source>
        <dbReference type="ARBA" id="ARBA00022723"/>
    </source>
</evidence>
<evidence type="ECO:0000259" key="6">
    <source>
        <dbReference type="PROSITE" id="PS50016"/>
    </source>
</evidence>
<accession>A0A816NQZ1</accession>
<protein>
    <submittedName>
        <fullName evidence="7">(rape) hypothetical protein</fullName>
    </submittedName>
</protein>
<feature type="compositionally biased region" description="Polar residues" evidence="5">
    <location>
        <begin position="11"/>
        <end position="41"/>
    </location>
</feature>
<reference evidence="7" key="1">
    <citation type="submission" date="2021-01" db="EMBL/GenBank/DDBJ databases">
        <authorList>
            <consortium name="Genoscope - CEA"/>
            <person name="William W."/>
        </authorList>
    </citation>
    <scope>NUCLEOTIDE SEQUENCE</scope>
</reference>
<feature type="non-terminal residue" evidence="7">
    <location>
        <position position="1"/>
    </location>
</feature>
<feature type="region of interest" description="Disordered" evidence="5">
    <location>
        <begin position="1"/>
        <end position="60"/>
    </location>
</feature>
<sequence>FLVYRRKKTKANSITDNTQATEVTSSSNGTNDSSELASGSSKTEENDSDSDSSSSSPFRRCKRCDKAGTVEKMLICDECEEAYHTRCCGVRMKEVAEIDDWLCRSCLKKK</sequence>
<feature type="non-terminal residue" evidence="7">
    <location>
        <position position="110"/>
    </location>
</feature>
<dbReference type="SMART" id="SM00249">
    <property type="entry name" value="PHD"/>
    <property type="match status" value="1"/>
</dbReference>
<proteinExistence type="predicted"/>
<dbReference type="GO" id="GO:0008270">
    <property type="term" value="F:zinc ion binding"/>
    <property type="evidence" value="ECO:0007669"/>
    <property type="project" value="UniProtKB-KW"/>
</dbReference>
<dbReference type="InterPro" id="IPR001965">
    <property type="entry name" value="Znf_PHD"/>
</dbReference>
<dbReference type="PANTHER" id="PTHR46510">
    <property type="entry name" value="BROMODOMAIN ADJACENT TO ZINC FINGER DOMAIN PROTEIN 1A"/>
    <property type="match status" value="1"/>
</dbReference>
<dbReference type="PROSITE" id="PS50016">
    <property type="entry name" value="ZF_PHD_2"/>
    <property type="match status" value="1"/>
</dbReference>
<dbReference type="AlphaFoldDB" id="A0A816NQZ1"/>
<keyword evidence="1" id="KW-0479">Metal-binding</keyword>
<dbReference type="InterPro" id="IPR011011">
    <property type="entry name" value="Znf_FYVE_PHD"/>
</dbReference>
<dbReference type="GO" id="GO:0006338">
    <property type="term" value="P:chromatin remodeling"/>
    <property type="evidence" value="ECO:0007669"/>
    <property type="project" value="InterPro"/>
</dbReference>
<dbReference type="EMBL" id="HG994363">
    <property type="protein sequence ID" value="CAF2038603.1"/>
    <property type="molecule type" value="Genomic_DNA"/>
</dbReference>
<evidence type="ECO:0000256" key="5">
    <source>
        <dbReference type="SAM" id="MobiDB-lite"/>
    </source>
</evidence>
<evidence type="ECO:0000256" key="3">
    <source>
        <dbReference type="ARBA" id="ARBA00022833"/>
    </source>
</evidence>
<organism evidence="7">
    <name type="scientific">Brassica napus</name>
    <name type="common">Rape</name>
    <dbReference type="NCBI Taxonomy" id="3708"/>
    <lineage>
        <taxon>Eukaryota</taxon>
        <taxon>Viridiplantae</taxon>
        <taxon>Streptophyta</taxon>
        <taxon>Embryophyta</taxon>
        <taxon>Tracheophyta</taxon>
        <taxon>Spermatophyta</taxon>
        <taxon>Magnoliopsida</taxon>
        <taxon>eudicotyledons</taxon>
        <taxon>Gunneridae</taxon>
        <taxon>Pentapetalae</taxon>
        <taxon>rosids</taxon>
        <taxon>malvids</taxon>
        <taxon>Brassicales</taxon>
        <taxon>Brassicaceae</taxon>
        <taxon>Brassiceae</taxon>
        <taxon>Brassica</taxon>
    </lineage>
</organism>
<keyword evidence="3" id="KW-0862">Zinc</keyword>
<keyword evidence="2 4" id="KW-0863">Zinc-finger</keyword>